<keyword evidence="2" id="KW-0540">Nuclease</keyword>
<reference evidence="2 3" key="1">
    <citation type="submission" date="2021-04" db="EMBL/GenBank/DDBJ databases">
        <title>Complete genome sequence of a novel Streptococcus species.</title>
        <authorList>
            <person name="Teng J.L.L."/>
        </authorList>
    </citation>
    <scope>NUCLEOTIDE SEQUENCE [LARGE SCALE GENOMIC DNA]</scope>
    <source>
        <strain evidence="2 3">HKU75</strain>
    </source>
</reference>
<dbReference type="RefSeq" id="WP_212569760.1">
    <property type="nucleotide sequence ID" value="NZ_CP073084.1"/>
</dbReference>
<keyword evidence="3" id="KW-1185">Reference proteome</keyword>
<dbReference type="Gene3D" id="1.10.10.10">
    <property type="entry name" value="Winged helix-like DNA-binding domain superfamily/Winged helix DNA-binding domain"/>
    <property type="match status" value="1"/>
</dbReference>
<keyword evidence="2" id="KW-0255">Endonuclease</keyword>
<accession>A0ABX7YIF5</accession>
<dbReference type="SUPFAM" id="SSF144020">
    <property type="entry name" value="FdhE-like"/>
    <property type="match status" value="1"/>
</dbReference>
<evidence type="ECO:0000313" key="2">
    <source>
        <dbReference type="EMBL" id="QUE53587.1"/>
    </source>
</evidence>
<gene>
    <name evidence="2" type="ORF">INT76_06910</name>
</gene>
<evidence type="ECO:0000313" key="3">
    <source>
        <dbReference type="Proteomes" id="UP000677616"/>
    </source>
</evidence>
<dbReference type="Pfam" id="PF06044">
    <property type="entry name" value="DpnI"/>
    <property type="match status" value="1"/>
</dbReference>
<dbReference type="Proteomes" id="UP000677616">
    <property type="component" value="Chromosome"/>
</dbReference>
<dbReference type="InterPro" id="IPR043025">
    <property type="entry name" value="DRP_PD-(D/E)XK_dom"/>
</dbReference>
<evidence type="ECO:0000259" key="1">
    <source>
        <dbReference type="Pfam" id="PF17726"/>
    </source>
</evidence>
<dbReference type="CDD" id="cd22319">
    <property type="entry name" value="DpnI-like"/>
    <property type="match status" value="1"/>
</dbReference>
<proteinExistence type="predicted"/>
<dbReference type="InterPro" id="IPR036388">
    <property type="entry name" value="WH-like_DNA-bd_sf"/>
</dbReference>
<dbReference type="Gene3D" id="3.40.210.30">
    <property type="entry name" value="Dam replacing family, catalytic PD-(D/E)XK domain"/>
    <property type="match status" value="1"/>
</dbReference>
<organism evidence="2 3">
    <name type="scientific">Streptococcus oriscaviae</name>
    <dbReference type="NCBI Taxonomy" id="2781599"/>
    <lineage>
        <taxon>Bacteria</taxon>
        <taxon>Bacillati</taxon>
        <taxon>Bacillota</taxon>
        <taxon>Bacilli</taxon>
        <taxon>Lactobacillales</taxon>
        <taxon>Streptococcaceae</taxon>
        <taxon>Streptococcus</taxon>
    </lineage>
</organism>
<dbReference type="GO" id="GO:0004519">
    <property type="term" value="F:endonuclease activity"/>
    <property type="evidence" value="ECO:0007669"/>
    <property type="project" value="UniProtKB-KW"/>
</dbReference>
<feature type="domain" description="Dam-replacing protein HTH" evidence="1">
    <location>
        <begin position="184"/>
        <end position="253"/>
    </location>
</feature>
<dbReference type="InterPro" id="IPR024064">
    <property type="entry name" value="FdhE-like_sf"/>
</dbReference>
<keyword evidence="2" id="KW-0378">Hydrolase</keyword>
<sequence>MKLEFNTHLIGNYKSKSQIARVLTENWVEDNGYCPSCGCKPLLSFANNQPVADFFCQVCKEEYELKSKKGKLSTTINDGAYSTMLERISAENNPNFFFLTYTATYQVQNFLVLPKHFVTPDIIIKRKPLAPTARRAGWVGCTIDLSKVSSKGKVFLIRDGQCREPEHVARDFNQTLFLRDKTPETKGWLLTTLNCLDKIPEKEFHLEALYAFEPVLRSRYPNNHHIKDKLRQQLQILRDKGFIEFLGRGWYRKL</sequence>
<dbReference type="InterPro" id="IPR010324">
    <property type="entry name" value="DRP"/>
</dbReference>
<name>A0ABX7YIF5_9STRE</name>
<dbReference type="EMBL" id="CP073084">
    <property type="protein sequence ID" value="QUE53587.1"/>
    <property type="molecule type" value="Genomic_DNA"/>
</dbReference>
<dbReference type="Pfam" id="PF17726">
    <property type="entry name" value="DpnI_C"/>
    <property type="match status" value="1"/>
</dbReference>
<dbReference type="InterPro" id="IPR041368">
    <property type="entry name" value="DRP_C"/>
</dbReference>
<protein>
    <submittedName>
        <fullName evidence="2">Restriction endonuclease</fullName>
    </submittedName>
</protein>